<protein>
    <submittedName>
        <fullName evidence="3">ABC transporter substrate-binding protein</fullName>
    </submittedName>
</protein>
<evidence type="ECO:0000313" key="3">
    <source>
        <dbReference type="EMBL" id="KIL35473.1"/>
    </source>
</evidence>
<dbReference type="EMBL" id="JXAL01000021">
    <property type="protein sequence ID" value="KIL35473.1"/>
    <property type="molecule type" value="Genomic_DNA"/>
</dbReference>
<dbReference type="PANTHER" id="PTHR30006:SF2">
    <property type="entry name" value="ABC TRANSPORTER SUBSTRATE-BINDING PROTEIN"/>
    <property type="match status" value="1"/>
</dbReference>
<evidence type="ECO:0000256" key="2">
    <source>
        <dbReference type="SAM" id="SignalP"/>
    </source>
</evidence>
<dbReference type="SUPFAM" id="SSF53850">
    <property type="entry name" value="Periplasmic binding protein-like II"/>
    <property type="match status" value="1"/>
</dbReference>
<name>A0ABR5A335_9BACL</name>
<dbReference type="InterPro" id="IPR001188">
    <property type="entry name" value="Sperm_putr-bd"/>
</dbReference>
<gene>
    <name evidence="3" type="ORF">SD71_13190</name>
</gene>
<evidence type="ECO:0000256" key="1">
    <source>
        <dbReference type="ARBA" id="ARBA00022729"/>
    </source>
</evidence>
<comment type="caution">
    <text evidence="3">The sequence shown here is derived from an EMBL/GenBank/DDBJ whole genome shotgun (WGS) entry which is preliminary data.</text>
</comment>
<dbReference type="InterPro" id="IPR006059">
    <property type="entry name" value="SBP"/>
</dbReference>
<reference evidence="3 4" key="1">
    <citation type="submission" date="2014-12" db="EMBL/GenBank/DDBJ databases">
        <title>Draft genome sequence of Cohnella kolymensis strain B-2846.</title>
        <authorList>
            <person name="Karlyshev A.V."/>
            <person name="Kudryashova E.B."/>
        </authorList>
    </citation>
    <scope>NUCLEOTIDE SEQUENCE [LARGE SCALE GENOMIC DNA]</scope>
    <source>
        <strain evidence="3 4">VKM B-2846</strain>
    </source>
</reference>
<dbReference type="RefSeq" id="WP_041063945.1">
    <property type="nucleotide sequence ID" value="NZ_JXAL01000021.1"/>
</dbReference>
<accession>A0ABR5A335</accession>
<dbReference type="Gene3D" id="3.40.190.10">
    <property type="entry name" value="Periplasmic binding protein-like II"/>
    <property type="match status" value="2"/>
</dbReference>
<keyword evidence="1 2" id="KW-0732">Signal</keyword>
<dbReference type="Proteomes" id="UP000054526">
    <property type="component" value="Unassembled WGS sequence"/>
</dbReference>
<organism evidence="3 4">
    <name type="scientific">Cohnella kolymensis</name>
    <dbReference type="NCBI Taxonomy" id="1590652"/>
    <lineage>
        <taxon>Bacteria</taxon>
        <taxon>Bacillati</taxon>
        <taxon>Bacillota</taxon>
        <taxon>Bacilli</taxon>
        <taxon>Bacillales</taxon>
        <taxon>Paenibacillaceae</taxon>
        <taxon>Cohnella</taxon>
    </lineage>
</organism>
<feature type="signal peptide" evidence="2">
    <location>
        <begin position="1"/>
        <end position="20"/>
    </location>
</feature>
<proteinExistence type="predicted"/>
<dbReference type="PANTHER" id="PTHR30006">
    <property type="entry name" value="THIAMINE-BINDING PERIPLASMIC PROTEIN-RELATED"/>
    <property type="match status" value="1"/>
</dbReference>
<dbReference type="PRINTS" id="PR00909">
    <property type="entry name" value="SPERMDNBNDNG"/>
</dbReference>
<dbReference type="PROSITE" id="PS51257">
    <property type="entry name" value="PROKAR_LIPOPROTEIN"/>
    <property type="match status" value="1"/>
</dbReference>
<feature type="chain" id="PRO_5045595931" evidence="2">
    <location>
        <begin position="21"/>
        <end position="367"/>
    </location>
</feature>
<sequence length="367" mass="39930">MKRLLTIGLVLGMVSVAACGVPNPKASDEAAQTNESEKVSTEITIASNGGKVERAIRDVIAPKFKEKYGIKVNYIAGLSSENLSKVELQKNAPQIDIAMYAPLDVQRAYTKGLTEPLDEKSIPNLSKVDPRFVAVDKVGLPVFGYVYAPAYNTETFEKNGIGPVNSWNDLVRAEYKGKTAYADITSDFGFATFYSLAKANGGSLDNLEPGLEKAKELAGYSDTFYKNSTQMIPAMQQGAADITVLTSYSIAELIESGVPLKMALPKEGVPLQAANFTIVKNAPNKKAAQDFLNFLITEESQKLFAEEAFYPVLKGMKVAPKYEASIGLKDTDPVFSPDVVKLGEIRAAWTERYAKEVTPELGKKVKK</sequence>
<dbReference type="CDD" id="cd13589">
    <property type="entry name" value="PBP2_polyamine_RpCGA009"/>
    <property type="match status" value="1"/>
</dbReference>
<evidence type="ECO:0000313" key="4">
    <source>
        <dbReference type="Proteomes" id="UP000054526"/>
    </source>
</evidence>
<keyword evidence="4" id="KW-1185">Reference proteome</keyword>
<dbReference type="Pfam" id="PF13416">
    <property type="entry name" value="SBP_bac_8"/>
    <property type="match status" value="1"/>
</dbReference>